<evidence type="ECO:0000259" key="1">
    <source>
        <dbReference type="PROSITE" id="PS51186"/>
    </source>
</evidence>
<dbReference type="CDD" id="cd04301">
    <property type="entry name" value="NAT_SF"/>
    <property type="match status" value="1"/>
</dbReference>
<dbReference type="Proteomes" id="UP001145072">
    <property type="component" value="Unassembled WGS sequence"/>
</dbReference>
<keyword evidence="2" id="KW-0012">Acyltransferase</keyword>
<dbReference type="InterPro" id="IPR000182">
    <property type="entry name" value="GNAT_dom"/>
</dbReference>
<dbReference type="GO" id="GO:0016747">
    <property type="term" value="F:acyltransferase activity, transferring groups other than amino-acyl groups"/>
    <property type="evidence" value="ECO:0007669"/>
    <property type="project" value="InterPro"/>
</dbReference>
<dbReference type="Pfam" id="PF00583">
    <property type="entry name" value="Acetyltransf_1"/>
    <property type="match status" value="1"/>
</dbReference>
<dbReference type="SUPFAM" id="SSF55729">
    <property type="entry name" value="Acyl-CoA N-acyltransferases (Nat)"/>
    <property type="match status" value="1"/>
</dbReference>
<evidence type="ECO:0000313" key="2">
    <source>
        <dbReference type="EMBL" id="MDC3419555.1"/>
    </source>
</evidence>
<dbReference type="InterPro" id="IPR040549">
    <property type="entry name" value="DUF5613"/>
</dbReference>
<dbReference type="Pfam" id="PF18467">
    <property type="entry name" value="DUF5613"/>
    <property type="match status" value="1"/>
</dbReference>
<dbReference type="AlphaFoldDB" id="A0A9X3WGY6"/>
<reference evidence="2" key="1">
    <citation type="submission" date="2022-06" db="EMBL/GenBank/DDBJ databases">
        <title>Aquibacillus sp. a new bacterium isolated from soil saline samples.</title>
        <authorList>
            <person name="Galisteo C."/>
            <person name="De La Haba R."/>
            <person name="Sanchez-Porro C."/>
            <person name="Ventosa A."/>
        </authorList>
    </citation>
    <scope>NUCLEOTIDE SEQUENCE</scope>
    <source>
        <strain evidence="2">JCM 12387</strain>
    </source>
</reference>
<name>A0A9X3WGY6_9BACI</name>
<dbReference type="PROSITE" id="PS51186">
    <property type="entry name" value="GNAT"/>
    <property type="match status" value="1"/>
</dbReference>
<feature type="domain" description="N-acetyltransferase" evidence="1">
    <location>
        <begin position="117"/>
        <end position="256"/>
    </location>
</feature>
<proteinExistence type="predicted"/>
<organism evidence="2 3">
    <name type="scientific">Aquibacillus koreensis</name>
    <dbReference type="NCBI Taxonomy" id="279446"/>
    <lineage>
        <taxon>Bacteria</taxon>
        <taxon>Bacillati</taxon>
        <taxon>Bacillota</taxon>
        <taxon>Bacilli</taxon>
        <taxon>Bacillales</taxon>
        <taxon>Bacillaceae</taxon>
        <taxon>Aquibacillus</taxon>
    </lineage>
</organism>
<gene>
    <name evidence="2" type="ORF">NC661_04155</name>
</gene>
<accession>A0A9X3WGY6</accession>
<dbReference type="Gene3D" id="3.40.630.30">
    <property type="match status" value="1"/>
</dbReference>
<dbReference type="EC" id="2.3.1.-" evidence="2"/>
<comment type="caution">
    <text evidence="2">The sequence shown here is derived from an EMBL/GenBank/DDBJ whole genome shotgun (WGS) entry which is preliminary data.</text>
</comment>
<sequence>MNQEITFENIHKNGAIVEENERYKQNQFLKIPNMYDANYIAFKQMPTLAEFKEAEEYLRGYHMRLGQNHVKFYFPEGIKITDELDNYLSTSGYDTGFMELYKVDPSKFPEVPMNDAIKVREVSEKNLEPFLDLIYKHTLAFGEKFAQYKRSLIREQCLDDSQKERHLKLFATYDGKAAGYAHVIISKAFVEIDNLEVDEVFQKKGIGSALQRKVMDLFSDRTVILVADGEDTPRNMYRKQNYQYVGFQYEALKVLE</sequence>
<dbReference type="EMBL" id="JAMQJZ010000002">
    <property type="protein sequence ID" value="MDC3419555.1"/>
    <property type="molecule type" value="Genomic_DNA"/>
</dbReference>
<keyword evidence="3" id="KW-1185">Reference proteome</keyword>
<dbReference type="InterPro" id="IPR016181">
    <property type="entry name" value="Acyl_CoA_acyltransferase"/>
</dbReference>
<protein>
    <submittedName>
        <fullName evidence="2">GNAT family N-acetyltransferase</fullName>
        <ecNumber evidence="2">2.3.1.-</ecNumber>
    </submittedName>
</protein>
<evidence type="ECO:0000313" key="3">
    <source>
        <dbReference type="Proteomes" id="UP001145072"/>
    </source>
</evidence>
<dbReference type="RefSeq" id="WP_259866859.1">
    <property type="nucleotide sequence ID" value="NZ_JAMQJZ010000002.1"/>
</dbReference>
<keyword evidence="2" id="KW-0808">Transferase</keyword>